<name>A0ACA9SSG1_9GLOM</name>
<proteinExistence type="predicted"/>
<evidence type="ECO:0000313" key="1">
    <source>
        <dbReference type="EMBL" id="CAG8846144.1"/>
    </source>
</evidence>
<keyword evidence="2" id="KW-1185">Reference proteome</keyword>
<reference evidence="1" key="1">
    <citation type="submission" date="2021-06" db="EMBL/GenBank/DDBJ databases">
        <authorList>
            <person name="Kallberg Y."/>
            <person name="Tangrot J."/>
            <person name="Rosling A."/>
        </authorList>
    </citation>
    <scope>NUCLEOTIDE SEQUENCE</scope>
    <source>
        <strain evidence="1">MA461A</strain>
    </source>
</reference>
<evidence type="ECO:0000313" key="2">
    <source>
        <dbReference type="Proteomes" id="UP000789920"/>
    </source>
</evidence>
<comment type="caution">
    <text evidence="1">The sequence shown here is derived from an EMBL/GenBank/DDBJ whole genome shotgun (WGS) entry which is preliminary data.</text>
</comment>
<dbReference type="EMBL" id="CAJVQC010149890">
    <property type="protein sequence ID" value="CAG8846144.1"/>
    <property type="molecule type" value="Genomic_DNA"/>
</dbReference>
<accession>A0ACA9SSG1</accession>
<dbReference type="Proteomes" id="UP000789920">
    <property type="component" value="Unassembled WGS sequence"/>
</dbReference>
<feature type="non-terminal residue" evidence="1">
    <location>
        <position position="56"/>
    </location>
</feature>
<organism evidence="1 2">
    <name type="scientific">Racocetra persica</name>
    <dbReference type="NCBI Taxonomy" id="160502"/>
    <lineage>
        <taxon>Eukaryota</taxon>
        <taxon>Fungi</taxon>
        <taxon>Fungi incertae sedis</taxon>
        <taxon>Mucoromycota</taxon>
        <taxon>Glomeromycotina</taxon>
        <taxon>Glomeromycetes</taxon>
        <taxon>Diversisporales</taxon>
        <taxon>Gigasporaceae</taxon>
        <taxon>Racocetra</taxon>
    </lineage>
</organism>
<sequence length="56" mass="6631">PQQQVSTPEELIHNIHEMMQNLNDLDVNSLQDVRRPDRTFQEGDWVNNQNIKFPSN</sequence>
<feature type="non-terminal residue" evidence="1">
    <location>
        <position position="1"/>
    </location>
</feature>
<protein>
    <submittedName>
        <fullName evidence="1">33656_t:CDS:1</fullName>
    </submittedName>
</protein>
<gene>
    <name evidence="1" type="ORF">RPERSI_LOCUS33991</name>
</gene>